<accession>A0AB39VAS9</accession>
<gene>
    <name evidence="1" type="ORF">AB8B23_02470</name>
</gene>
<organism evidence="1">
    <name type="scientific">Leptotrichia mesophila</name>
    <dbReference type="NCBI Taxonomy" id="3239303"/>
    <lineage>
        <taxon>Bacteria</taxon>
        <taxon>Fusobacteriati</taxon>
        <taxon>Fusobacteriota</taxon>
        <taxon>Fusobacteriia</taxon>
        <taxon>Fusobacteriales</taxon>
        <taxon>Leptotrichiaceae</taxon>
        <taxon>Leptotrichia</taxon>
    </lineage>
</organism>
<dbReference type="PANTHER" id="PTHR36849:SF1">
    <property type="entry name" value="CYTOPLASMIC PROTEIN"/>
    <property type="match status" value="1"/>
</dbReference>
<dbReference type="Pfam" id="PF22752">
    <property type="entry name" value="DUF488-N3i"/>
    <property type="match status" value="1"/>
</dbReference>
<dbReference type="InterPro" id="IPR052552">
    <property type="entry name" value="YeaO-like"/>
</dbReference>
<name>A0AB39VAS9_9FUSO</name>
<dbReference type="EMBL" id="CP165646">
    <property type="protein sequence ID" value="XDU65044.1"/>
    <property type="molecule type" value="Genomic_DNA"/>
</dbReference>
<reference evidence="1" key="1">
    <citation type="submission" date="2024-07" db="EMBL/GenBank/DDBJ databases">
        <authorList>
            <person name="Li X.-J."/>
            <person name="Wang X."/>
        </authorList>
    </citation>
    <scope>NUCLEOTIDE SEQUENCE</scope>
    <source>
        <strain evidence="1">HSP-342</strain>
    </source>
</reference>
<protein>
    <submittedName>
        <fullName evidence="1">DUF488 domain-containing protein</fullName>
    </submittedName>
</protein>
<evidence type="ECO:0000313" key="1">
    <source>
        <dbReference type="EMBL" id="XDU65044.1"/>
    </source>
</evidence>
<dbReference type="RefSeq" id="WP_369713255.1">
    <property type="nucleotide sequence ID" value="NZ_CP165646.1"/>
</dbReference>
<proteinExistence type="predicted"/>
<dbReference type="KEGG" id="lmes:AB8B23_02470"/>
<dbReference type="AlphaFoldDB" id="A0AB39VAS9"/>
<dbReference type="PANTHER" id="PTHR36849">
    <property type="entry name" value="CYTOPLASMIC PROTEIN-RELATED"/>
    <property type="match status" value="1"/>
</dbReference>
<sequence length="120" mass="14309">MNKLNWKRIYEKAEETDGFRVFVDRLWARGMKKEDAKIDYWAKEITPTKELREDYHKGKINFETFAAGYLNELEKNPDFDKFLKIIKSELLSKNVTMVFASKTSEISHIPILKKYLENKL</sequence>